<dbReference type="HOGENOM" id="CLU_971049_0_0_1"/>
<feature type="region of interest" description="Disordered" evidence="1">
    <location>
        <begin position="166"/>
        <end position="211"/>
    </location>
</feature>
<keyword evidence="3" id="KW-1185">Reference proteome</keyword>
<feature type="region of interest" description="Disordered" evidence="1">
    <location>
        <begin position="52"/>
        <end position="110"/>
    </location>
</feature>
<protein>
    <submittedName>
        <fullName evidence="2">Uncharacterized protein</fullName>
    </submittedName>
</protein>
<feature type="compositionally biased region" description="Basic and acidic residues" evidence="1">
    <location>
        <begin position="171"/>
        <end position="181"/>
    </location>
</feature>
<evidence type="ECO:0000256" key="1">
    <source>
        <dbReference type="SAM" id="MobiDB-lite"/>
    </source>
</evidence>
<reference evidence="2" key="2">
    <citation type="submission" date="2018-05" db="EMBL/GenBank/DDBJ databases">
        <title>OgluRS3 (Oryza glumaepatula Reference Sequence Version 3).</title>
        <authorList>
            <person name="Zhang J."/>
            <person name="Kudrna D."/>
            <person name="Lee S."/>
            <person name="Talag J."/>
            <person name="Welchert J."/>
            <person name="Wing R.A."/>
        </authorList>
    </citation>
    <scope>NUCLEOTIDE SEQUENCE [LARGE SCALE GENOMIC DNA]</scope>
</reference>
<feature type="compositionally biased region" description="Low complexity" evidence="1">
    <location>
        <begin position="63"/>
        <end position="72"/>
    </location>
</feature>
<accession>A0A0E0BLY3</accession>
<evidence type="ECO:0000313" key="2">
    <source>
        <dbReference type="EnsemblPlants" id="OGLUM11G21400.1"/>
    </source>
</evidence>
<dbReference type="EnsemblPlants" id="OGLUM11G21400.1">
    <property type="protein sequence ID" value="OGLUM11G21400.1"/>
    <property type="gene ID" value="OGLUM11G21400"/>
</dbReference>
<evidence type="ECO:0000313" key="3">
    <source>
        <dbReference type="Proteomes" id="UP000026961"/>
    </source>
</evidence>
<proteinExistence type="predicted"/>
<dbReference type="AlphaFoldDB" id="A0A0E0BLY3"/>
<sequence length="287" mass="30920">MNKYGNNWSYHSQKKKGKKKKKKKKLCTFYLQEVRLCNGAAMGLPVVEAQRRGGRRAEEEDGAAMGAPAAQRRGGRCGEEEDGVAMGGTGSGGAAKRREARRWGAGGGGAAEEEGDYYLIIISGAHISLISFFFLTHPVERRNGVTARAGTARRAAEKVAALCQGLTTSDGESRRSPYARRDGKRRHRAREQHDAAADKDNEGGGEQDEELAVLGERERPPFLLRPLPREQPICTAFCSSAVADRCVAAAGSCWCGCGVGGANVAELCVVAAAALQSGCSSWWWWWS</sequence>
<organism evidence="2">
    <name type="scientific">Oryza glumipatula</name>
    <dbReference type="NCBI Taxonomy" id="40148"/>
    <lineage>
        <taxon>Eukaryota</taxon>
        <taxon>Viridiplantae</taxon>
        <taxon>Streptophyta</taxon>
        <taxon>Embryophyta</taxon>
        <taxon>Tracheophyta</taxon>
        <taxon>Spermatophyta</taxon>
        <taxon>Magnoliopsida</taxon>
        <taxon>Liliopsida</taxon>
        <taxon>Poales</taxon>
        <taxon>Poaceae</taxon>
        <taxon>BOP clade</taxon>
        <taxon>Oryzoideae</taxon>
        <taxon>Oryzeae</taxon>
        <taxon>Oryzinae</taxon>
        <taxon>Oryza</taxon>
    </lineage>
</organism>
<name>A0A0E0BLY3_9ORYZ</name>
<feature type="compositionally biased region" description="Basic and acidic residues" evidence="1">
    <location>
        <begin position="191"/>
        <end position="202"/>
    </location>
</feature>
<reference evidence="2" key="1">
    <citation type="submission" date="2015-04" db="UniProtKB">
        <authorList>
            <consortium name="EnsemblPlants"/>
        </authorList>
    </citation>
    <scope>IDENTIFICATION</scope>
</reference>
<dbReference type="Proteomes" id="UP000026961">
    <property type="component" value="Chromosome 11"/>
</dbReference>
<dbReference type="Gramene" id="OGLUM11G21400.1">
    <property type="protein sequence ID" value="OGLUM11G21400.1"/>
    <property type="gene ID" value="OGLUM11G21400"/>
</dbReference>